<dbReference type="OrthoDB" id="9786141at2"/>
<reference evidence="5 6" key="1">
    <citation type="submission" date="2011-02" db="EMBL/GenBank/DDBJ databases">
        <authorList>
            <person name="Nelson K.E."/>
            <person name="Sutton G."/>
            <person name="Torralba M."/>
            <person name="Durkin S."/>
            <person name="Harkins D."/>
            <person name="Montgomery R."/>
            <person name="Ziemer C."/>
            <person name="Klaassens E."/>
            <person name="Ocuiv P."/>
            <person name="Morrison M."/>
        </authorList>
    </citation>
    <scope>NUCLEOTIDE SEQUENCE [LARGE SCALE GENOMIC DNA]</scope>
    <source>
        <strain evidence="5 6">8</strain>
    </source>
</reference>
<dbReference type="RefSeq" id="WP_002851975.1">
    <property type="nucleotide sequence ID" value="NZ_ADKM02000122.1"/>
</dbReference>
<evidence type="ECO:0000256" key="1">
    <source>
        <dbReference type="ARBA" id="ARBA00005582"/>
    </source>
</evidence>
<evidence type="ECO:0000256" key="3">
    <source>
        <dbReference type="RuleBase" id="RU003476"/>
    </source>
</evidence>
<dbReference type="EMBL" id="ADKM02000122">
    <property type="protein sequence ID" value="EGC01729.1"/>
    <property type="molecule type" value="Genomic_DNA"/>
</dbReference>
<sequence length="252" mass="28320">MNVLYSIEDYDRPSVAADAVVFGVDSVKADNRKSLDRKKMKLLLVERGEEPFKGCFSLPGGFLRKGETIEETAVRELKEEAGVIEPKLIELGVYSKPDRDPRGWIISCCFIALTNTVELATEKGSDAVSAHWFDLESSSDGDDTAIAVRRGDETVFEYRSGETQVNKLAFDHSEMILAAFLKLRDEVINHDMIFDLMPECFSISDLQQPYEAITGIHLSPQGFRKKMIGKLKETELFEEAAAHRTSRLYTKA</sequence>
<dbReference type="AlphaFoldDB" id="E9SFY0"/>
<dbReference type="PANTHER" id="PTHR43736">
    <property type="entry name" value="ADP-RIBOSE PYROPHOSPHATASE"/>
    <property type="match status" value="1"/>
</dbReference>
<evidence type="ECO:0000313" key="5">
    <source>
        <dbReference type="EMBL" id="EGC01729.1"/>
    </source>
</evidence>
<dbReference type="Pfam" id="PF21906">
    <property type="entry name" value="WHD_NrtR"/>
    <property type="match status" value="1"/>
</dbReference>
<dbReference type="PRINTS" id="PR00502">
    <property type="entry name" value="NUDIXFAMILY"/>
</dbReference>
<dbReference type="InterPro" id="IPR000086">
    <property type="entry name" value="NUDIX_hydrolase_dom"/>
</dbReference>
<dbReference type="InterPro" id="IPR020476">
    <property type="entry name" value="Nudix_hydrolase"/>
</dbReference>
<dbReference type="GO" id="GO:0016787">
    <property type="term" value="F:hydrolase activity"/>
    <property type="evidence" value="ECO:0007669"/>
    <property type="project" value="UniProtKB-KW"/>
</dbReference>
<proteinExistence type="inferred from homology"/>
<dbReference type="eggNOG" id="COG1051">
    <property type="taxonomic scope" value="Bacteria"/>
</dbReference>
<dbReference type="SUPFAM" id="SSF46785">
    <property type="entry name" value="Winged helix' DNA-binding domain"/>
    <property type="match status" value="1"/>
</dbReference>
<gene>
    <name evidence="5" type="ORF">CUS_7701</name>
</gene>
<dbReference type="InterPro" id="IPR015797">
    <property type="entry name" value="NUDIX_hydrolase-like_dom_sf"/>
</dbReference>
<organism evidence="5 6">
    <name type="scientific">Ruminococcus albus 8</name>
    <dbReference type="NCBI Taxonomy" id="246199"/>
    <lineage>
        <taxon>Bacteria</taxon>
        <taxon>Bacillati</taxon>
        <taxon>Bacillota</taxon>
        <taxon>Clostridia</taxon>
        <taxon>Eubacteriales</taxon>
        <taxon>Oscillospiraceae</taxon>
        <taxon>Ruminococcus</taxon>
    </lineage>
</organism>
<dbReference type="STRING" id="246199.CUS_7701"/>
<dbReference type="eggNOG" id="COG4111">
    <property type="taxonomic scope" value="Bacteria"/>
</dbReference>
<comment type="similarity">
    <text evidence="1 3">Belongs to the Nudix hydrolase family.</text>
</comment>
<feature type="domain" description="Nudix hydrolase" evidence="4">
    <location>
        <begin position="13"/>
        <end position="157"/>
    </location>
</feature>
<dbReference type="Pfam" id="PF00293">
    <property type="entry name" value="NUDIX"/>
    <property type="match status" value="1"/>
</dbReference>
<dbReference type="Gene3D" id="1.10.10.10">
    <property type="entry name" value="Winged helix-like DNA-binding domain superfamily/Winged helix DNA-binding domain"/>
    <property type="match status" value="1"/>
</dbReference>
<dbReference type="PANTHER" id="PTHR43736:SF1">
    <property type="entry name" value="DIHYDRONEOPTERIN TRIPHOSPHATE DIPHOSPHATASE"/>
    <property type="match status" value="1"/>
</dbReference>
<dbReference type="CDD" id="cd18873">
    <property type="entry name" value="NUDIX_NadM_like"/>
    <property type="match status" value="1"/>
</dbReference>
<name>E9SFY0_RUMAL</name>
<protein>
    <submittedName>
        <fullName evidence="5">Hydrolase, NUDIX family</fullName>
    </submittedName>
</protein>
<dbReference type="InterPro" id="IPR054105">
    <property type="entry name" value="WHD_NrtR"/>
</dbReference>
<dbReference type="PROSITE" id="PS00893">
    <property type="entry name" value="NUDIX_BOX"/>
    <property type="match status" value="1"/>
</dbReference>
<evidence type="ECO:0000259" key="4">
    <source>
        <dbReference type="PROSITE" id="PS51462"/>
    </source>
</evidence>
<keyword evidence="2 3" id="KW-0378">Hydrolase</keyword>
<dbReference type="Proteomes" id="UP000004259">
    <property type="component" value="Unassembled WGS sequence"/>
</dbReference>
<dbReference type="Gene3D" id="3.90.79.10">
    <property type="entry name" value="Nucleoside Triphosphate Pyrophosphohydrolase"/>
    <property type="match status" value="1"/>
</dbReference>
<dbReference type="SUPFAM" id="SSF55811">
    <property type="entry name" value="Nudix"/>
    <property type="match status" value="1"/>
</dbReference>
<accession>E9SFY0</accession>
<dbReference type="InterPro" id="IPR036388">
    <property type="entry name" value="WH-like_DNA-bd_sf"/>
</dbReference>
<dbReference type="InterPro" id="IPR020084">
    <property type="entry name" value="NUDIX_hydrolase_CS"/>
</dbReference>
<evidence type="ECO:0000313" key="6">
    <source>
        <dbReference type="Proteomes" id="UP000004259"/>
    </source>
</evidence>
<dbReference type="PROSITE" id="PS51462">
    <property type="entry name" value="NUDIX"/>
    <property type="match status" value="1"/>
</dbReference>
<evidence type="ECO:0000256" key="2">
    <source>
        <dbReference type="ARBA" id="ARBA00022801"/>
    </source>
</evidence>
<keyword evidence="6" id="KW-1185">Reference proteome</keyword>
<comment type="caution">
    <text evidence="5">The sequence shown here is derived from an EMBL/GenBank/DDBJ whole genome shotgun (WGS) entry which is preliminary data.</text>
</comment>
<dbReference type="InterPro" id="IPR036390">
    <property type="entry name" value="WH_DNA-bd_sf"/>
</dbReference>